<proteinExistence type="predicted"/>
<dbReference type="EMBL" id="BJYG01000032">
    <property type="protein sequence ID" value="GEN64067.1"/>
    <property type="molecule type" value="Genomic_DNA"/>
</dbReference>
<keyword evidence="2" id="KW-1185">Reference proteome</keyword>
<dbReference type="RefSeq" id="WP_242012048.1">
    <property type="nucleotide sequence ID" value="NZ_WOTA01000024.1"/>
</dbReference>
<comment type="caution">
    <text evidence="1">The sequence shown here is derived from an EMBL/GenBank/DDBJ whole genome shotgun (WGS) entry which is preliminary data.</text>
</comment>
<dbReference type="AlphaFoldDB" id="A0A511XMA1"/>
<sequence>MDRQGLMGEERVARARAKTAASHVSARQPAAKTSGRRVGAAAGAAKAAVAKKRAVRKEIAPVDEDIVEVIEVVEPVRVRVPPVRDALYFDSGWYLTTYPDVADAGIDAATHYRTVGHQEGRKPNALFDGKAYIAANPDLLGYEGDLFLHYVFFGASEGRPLAA</sequence>
<gene>
    <name evidence="1" type="ORF">AOE01nite_22910</name>
</gene>
<name>A0A511XMA1_9PROT</name>
<organism evidence="1 2">
    <name type="scientific">Acetobacter oeni</name>
    <dbReference type="NCBI Taxonomy" id="304077"/>
    <lineage>
        <taxon>Bacteria</taxon>
        <taxon>Pseudomonadati</taxon>
        <taxon>Pseudomonadota</taxon>
        <taxon>Alphaproteobacteria</taxon>
        <taxon>Acetobacterales</taxon>
        <taxon>Acetobacteraceae</taxon>
        <taxon>Acetobacter</taxon>
    </lineage>
</organism>
<protein>
    <submittedName>
        <fullName evidence="1">Uncharacterized protein</fullName>
    </submittedName>
</protein>
<dbReference type="Proteomes" id="UP000321746">
    <property type="component" value="Unassembled WGS sequence"/>
</dbReference>
<accession>A0A511XMA1</accession>
<evidence type="ECO:0000313" key="2">
    <source>
        <dbReference type="Proteomes" id="UP000321746"/>
    </source>
</evidence>
<reference evidence="1 2" key="1">
    <citation type="submission" date="2019-07" db="EMBL/GenBank/DDBJ databases">
        <title>Whole genome shotgun sequence of Acetobacter oeni NBRC 105207.</title>
        <authorList>
            <person name="Hosoyama A."/>
            <person name="Uohara A."/>
            <person name="Ohji S."/>
            <person name="Ichikawa N."/>
        </authorList>
    </citation>
    <scope>NUCLEOTIDE SEQUENCE [LARGE SCALE GENOMIC DNA]</scope>
    <source>
        <strain evidence="1 2">NBRC 105207</strain>
    </source>
</reference>
<evidence type="ECO:0000313" key="1">
    <source>
        <dbReference type="EMBL" id="GEN64067.1"/>
    </source>
</evidence>